<protein>
    <submittedName>
        <fullName evidence="2 3">Uncharacterized protein</fullName>
    </submittedName>
</protein>
<reference evidence="2" key="1">
    <citation type="submission" date="2010-05" db="EMBL/GenBank/DDBJ databases">
        <title>The Genome Sequence of Magnaporthe poae strain ATCC 64411.</title>
        <authorList>
            <consortium name="The Broad Institute Genome Sequencing Platform"/>
            <consortium name="Broad Institute Genome Sequencing Center for Infectious Disease"/>
            <person name="Ma L.-J."/>
            <person name="Dead R."/>
            <person name="Young S."/>
            <person name="Zeng Q."/>
            <person name="Koehrsen M."/>
            <person name="Alvarado L."/>
            <person name="Berlin A."/>
            <person name="Chapman S.B."/>
            <person name="Chen Z."/>
            <person name="Freedman E."/>
            <person name="Gellesch M."/>
            <person name="Goldberg J."/>
            <person name="Griggs A."/>
            <person name="Gujja S."/>
            <person name="Heilman E.R."/>
            <person name="Heiman D."/>
            <person name="Hepburn T."/>
            <person name="Howarth C."/>
            <person name="Jen D."/>
            <person name="Larson L."/>
            <person name="Mehta T."/>
            <person name="Neiman D."/>
            <person name="Pearson M."/>
            <person name="Roberts A."/>
            <person name="Saif S."/>
            <person name="Shea T."/>
            <person name="Shenoy N."/>
            <person name="Sisk P."/>
            <person name="Stolte C."/>
            <person name="Sykes S."/>
            <person name="Walk T."/>
            <person name="White J."/>
            <person name="Yandava C."/>
            <person name="Haas B."/>
            <person name="Nusbaum C."/>
            <person name="Birren B."/>
        </authorList>
    </citation>
    <scope>NUCLEOTIDE SEQUENCE</scope>
    <source>
        <strain evidence="2">ATCC 64411</strain>
    </source>
</reference>
<keyword evidence="4" id="KW-1185">Reference proteome</keyword>
<evidence type="ECO:0000313" key="3">
    <source>
        <dbReference type="EnsemblFungi" id="MAPG_02835T0"/>
    </source>
</evidence>
<reference evidence="4" key="2">
    <citation type="submission" date="2010-05" db="EMBL/GenBank/DDBJ databases">
        <title>The genome sequence of Magnaporthe poae strain ATCC 64411.</title>
        <authorList>
            <person name="Ma L.-J."/>
            <person name="Dead R."/>
            <person name="Young S."/>
            <person name="Zeng Q."/>
            <person name="Koehrsen M."/>
            <person name="Alvarado L."/>
            <person name="Berlin A."/>
            <person name="Chapman S.B."/>
            <person name="Chen Z."/>
            <person name="Freedman E."/>
            <person name="Gellesch M."/>
            <person name="Goldberg J."/>
            <person name="Griggs A."/>
            <person name="Gujja S."/>
            <person name="Heilman E.R."/>
            <person name="Heiman D."/>
            <person name="Hepburn T."/>
            <person name="Howarth C."/>
            <person name="Jen D."/>
            <person name="Larson L."/>
            <person name="Mehta T."/>
            <person name="Neiman D."/>
            <person name="Pearson M."/>
            <person name="Roberts A."/>
            <person name="Saif S."/>
            <person name="Shea T."/>
            <person name="Shenoy N."/>
            <person name="Sisk P."/>
            <person name="Stolte C."/>
            <person name="Sykes S."/>
            <person name="Walk T."/>
            <person name="White J."/>
            <person name="Yandava C."/>
            <person name="Haas B."/>
            <person name="Nusbaum C."/>
            <person name="Birren B."/>
        </authorList>
    </citation>
    <scope>NUCLEOTIDE SEQUENCE [LARGE SCALE GENOMIC DNA]</scope>
    <source>
        <strain evidence="4">ATCC 64411 / 73-15</strain>
    </source>
</reference>
<dbReference type="EMBL" id="ADBL01000689">
    <property type="status" value="NOT_ANNOTATED_CDS"/>
    <property type="molecule type" value="Genomic_DNA"/>
</dbReference>
<dbReference type="EMBL" id="GL876967">
    <property type="protein sequence ID" value="KLU83784.1"/>
    <property type="molecule type" value="Genomic_DNA"/>
</dbReference>
<proteinExistence type="predicted"/>
<reference evidence="2" key="3">
    <citation type="submission" date="2011-03" db="EMBL/GenBank/DDBJ databases">
        <title>Annotation of Magnaporthe poae ATCC 64411.</title>
        <authorList>
            <person name="Ma L.-J."/>
            <person name="Dead R."/>
            <person name="Young S.K."/>
            <person name="Zeng Q."/>
            <person name="Gargeya S."/>
            <person name="Fitzgerald M."/>
            <person name="Haas B."/>
            <person name="Abouelleil A."/>
            <person name="Alvarado L."/>
            <person name="Arachchi H.M."/>
            <person name="Berlin A."/>
            <person name="Brown A."/>
            <person name="Chapman S.B."/>
            <person name="Chen Z."/>
            <person name="Dunbar C."/>
            <person name="Freedman E."/>
            <person name="Gearin G."/>
            <person name="Gellesch M."/>
            <person name="Goldberg J."/>
            <person name="Griggs A."/>
            <person name="Gujja S."/>
            <person name="Heiman D."/>
            <person name="Howarth C."/>
            <person name="Larson L."/>
            <person name="Lui A."/>
            <person name="MacDonald P.J.P."/>
            <person name="Mehta T."/>
            <person name="Montmayeur A."/>
            <person name="Murphy C."/>
            <person name="Neiman D."/>
            <person name="Pearson M."/>
            <person name="Priest M."/>
            <person name="Roberts A."/>
            <person name="Saif S."/>
            <person name="Shea T."/>
            <person name="Shenoy N."/>
            <person name="Sisk P."/>
            <person name="Stolte C."/>
            <person name="Sykes S."/>
            <person name="Yandava C."/>
            <person name="Wortman J."/>
            <person name="Nusbaum C."/>
            <person name="Birren B."/>
        </authorList>
    </citation>
    <scope>NUCLEOTIDE SEQUENCE</scope>
    <source>
        <strain evidence="2">ATCC 64411</strain>
    </source>
</reference>
<feature type="region of interest" description="Disordered" evidence="1">
    <location>
        <begin position="1"/>
        <end position="133"/>
    </location>
</feature>
<evidence type="ECO:0000313" key="2">
    <source>
        <dbReference type="EMBL" id="KLU83784.1"/>
    </source>
</evidence>
<organism evidence="3 4">
    <name type="scientific">Magnaporthiopsis poae (strain ATCC 64411 / 73-15)</name>
    <name type="common">Kentucky bluegrass fungus</name>
    <name type="synonym">Magnaporthe poae</name>
    <dbReference type="NCBI Taxonomy" id="644358"/>
    <lineage>
        <taxon>Eukaryota</taxon>
        <taxon>Fungi</taxon>
        <taxon>Dikarya</taxon>
        <taxon>Ascomycota</taxon>
        <taxon>Pezizomycotina</taxon>
        <taxon>Sordariomycetes</taxon>
        <taxon>Sordariomycetidae</taxon>
        <taxon>Magnaporthales</taxon>
        <taxon>Magnaporthaceae</taxon>
        <taxon>Magnaporthiopsis</taxon>
    </lineage>
</organism>
<accession>A0A0C4DSF6</accession>
<dbReference type="Proteomes" id="UP000011715">
    <property type="component" value="Unassembled WGS sequence"/>
</dbReference>
<dbReference type="EnsemblFungi" id="MAPG_02835T0">
    <property type="protein sequence ID" value="MAPG_02835T0"/>
    <property type="gene ID" value="MAPG_02835"/>
</dbReference>
<reference evidence="3" key="4">
    <citation type="journal article" date="2015" name="G3 (Bethesda)">
        <title>Genome sequences of three phytopathogenic species of the Magnaporthaceae family of fungi.</title>
        <authorList>
            <person name="Okagaki L.H."/>
            <person name="Nunes C.C."/>
            <person name="Sailsbery J."/>
            <person name="Clay B."/>
            <person name="Brown D."/>
            <person name="John T."/>
            <person name="Oh Y."/>
            <person name="Young N."/>
            <person name="Fitzgerald M."/>
            <person name="Haas B.J."/>
            <person name="Zeng Q."/>
            <person name="Young S."/>
            <person name="Adiconis X."/>
            <person name="Fan L."/>
            <person name="Levin J.Z."/>
            <person name="Mitchell T.K."/>
            <person name="Okubara P.A."/>
            <person name="Farman M.L."/>
            <person name="Kohn L.M."/>
            <person name="Birren B."/>
            <person name="Ma L.-J."/>
            <person name="Dean R.A."/>
        </authorList>
    </citation>
    <scope>NUCLEOTIDE SEQUENCE</scope>
    <source>
        <strain evidence="3">ATCC 64411 / 73-15</strain>
    </source>
</reference>
<sequence length="169" mass="18070">MADSGSSRGGEEARQKAKSSRPAATPARGRRLFGQAAGPGHVRGASTPLASDRRQGRTARSPDRSNVDQPGPRPPKGTYSKRTHRAQRNATPASDHSIGISAPHREKQHKRVHGAGGFDATPTTPEGKQEKGWDAAAHRLVSTSVPLCEKDKHSPMARSEWSRKTAACT</sequence>
<name>A0A0C4DSF6_MAGP6</name>
<evidence type="ECO:0000256" key="1">
    <source>
        <dbReference type="SAM" id="MobiDB-lite"/>
    </source>
</evidence>
<reference evidence="3" key="5">
    <citation type="submission" date="2015-06" db="UniProtKB">
        <authorList>
            <consortium name="EnsemblFungi"/>
        </authorList>
    </citation>
    <scope>IDENTIFICATION</scope>
    <source>
        <strain evidence="3">ATCC 64411</strain>
    </source>
</reference>
<evidence type="ECO:0000313" key="4">
    <source>
        <dbReference type="Proteomes" id="UP000011715"/>
    </source>
</evidence>
<dbReference type="AlphaFoldDB" id="A0A0C4DSF6"/>
<gene>
    <name evidence="2" type="ORF">MAPG_02835</name>
</gene>
<feature type="compositionally biased region" description="Basic and acidic residues" evidence="1">
    <location>
        <begin position="51"/>
        <end position="66"/>
    </location>
</feature>
<dbReference type="VEuPathDB" id="FungiDB:MAPG_02835"/>
<feature type="region of interest" description="Disordered" evidence="1">
    <location>
        <begin position="150"/>
        <end position="169"/>
    </location>
</feature>